<keyword evidence="5" id="KW-1185">Reference proteome</keyword>
<keyword evidence="1 2" id="KW-0482">Metalloprotease</keyword>
<dbReference type="AlphaFoldDB" id="A0A9Q1IG90"/>
<dbReference type="EMBL" id="JAINUF010000017">
    <property type="protein sequence ID" value="KAJ8339480.1"/>
    <property type="molecule type" value="Genomic_DNA"/>
</dbReference>
<dbReference type="PANTHER" id="PTHR10127:SF870">
    <property type="entry name" value="METALLOENDOPEPTIDASE"/>
    <property type="match status" value="1"/>
</dbReference>
<dbReference type="PROSITE" id="PS51864">
    <property type="entry name" value="ASTACIN"/>
    <property type="match status" value="1"/>
</dbReference>
<keyword evidence="1 2" id="KW-0378">Hydrolase</keyword>
<comment type="caution">
    <text evidence="1">Lacks conserved residue(s) required for the propagation of feature annotation.</text>
</comment>
<dbReference type="SUPFAM" id="SSF55486">
    <property type="entry name" value="Metalloproteases ('zincins'), catalytic domain"/>
    <property type="match status" value="1"/>
</dbReference>
<reference evidence="4" key="1">
    <citation type="journal article" date="2023" name="Science">
        <title>Genome structures resolve the early diversification of teleost fishes.</title>
        <authorList>
            <person name="Parey E."/>
            <person name="Louis A."/>
            <person name="Montfort J."/>
            <person name="Bouchez O."/>
            <person name="Roques C."/>
            <person name="Iampietro C."/>
            <person name="Lluch J."/>
            <person name="Castinel A."/>
            <person name="Donnadieu C."/>
            <person name="Desvignes T."/>
            <person name="Floi Bucao C."/>
            <person name="Jouanno E."/>
            <person name="Wen M."/>
            <person name="Mejri S."/>
            <person name="Dirks R."/>
            <person name="Jansen H."/>
            <person name="Henkel C."/>
            <person name="Chen W.J."/>
            <person name="Zahm M."/>
            <person name="Cabau C."/>
            <person name="Klopp C."/>
            <person name="Thompson A.W."/>
            <person name="Robinson-Rechavi M."/>
            <person name="Braasch I."/>
            <person name="Lecointre G."/>
            <person name="Bobe J."/>
            <person name="Postlethwait J.H."/>
            <person name="Berthelot C."/>
            <person name="Roest Crollius H."/>
            <person name="Guiguen Y."/>
        </authorList>
    </citation>
    <scope>NUCLEOTIDE SEQUENCE</scope>
    <source>
        <strain evidence="4">WJC10195</strain>
    </source>
</reference>
<protein>
    <recommendedName>
        <fullName evidence="2">Metalloendopeptidase</fullName>
        <ecNumber evidence="2">3.4.24.-</ecNumber>
    </recommendedName>
</protein>
<evidence type="ECO:0000256" key="2">
    <source>
        <dbReference type="RuleBase" id="RU361183"/>
    </source>
</evidence>
<comment type="caution">
    <text evidence="4">The sequence shown here is derived from an EMBL/GenBank/DDBJ whole genome shotgun (WGS) entry which is preliminary data.</text>
</comment>
<dbReference type="CDD" id="cd04280">
    <property type="entry name" value="ZnMc_astacin_like"/>
    <property type="match status" value="1"/>
</dbReference>
<keyword evidence="1 2" id="KW-0862">Zinc</keyword>
<dbReference type="PANTHER" id="PTHR10127">
    <property type="entry name" value="DISCOIDIN, CUB, EGF, LAMININ , AND ZINC METALLOPROTEASE DOMAIN CONTAINING"/>
    <property type="match status" value="1"/>
</dbReference>
<comment type="cofactor">
    <cofactor evidence="1 2">
        <name>Zn(2+)</name>
        <dbReference type="ChEBI" id="CHEBI:29105"/>
    </cofactor>
    <text evidence="1 2">Binds 1 zinc ion per subunit.</text>
</comment>
<sequence>MGTSRASLFYFFFTVLINAPMDPAAKGNWIPDNNPETSFELMQYYIPATQGDVILWFDRNAVGSPWDVESIPYQISYQLAHREEVLTASLEEISQNTCVKFHPQTTELDYLFFTDGSGCASYLGKIGGKQPVYLSERCLKGNIVHELMHALGFHHEHMRQDRDDRITVLYENIIPEKIKNFDKIDGNILGLPYDTGSIMHYGEKFFSLNGNPTVVSKEGEPIGQRDGLSELDVKRVQLLYKCGEQTNTPAPVSAQSTTAPHLTTRHKVKHSHAPEWTKEHFPSKRNPFEMLVLFNLNMLLPRT</sequence>
<name>A0A9Q1IG90_SYNKA</name>
<evidence type="ECO:0000256" key="1">
    <source>
        <dbReference type="PROSITE-ProRule" id="PRU01211"/>
    </source>
</evidence>
<feature type="chain" id="PRO_5040529547" description="Metalloendopeptidase" evidence="2">
    <location>
        <begin position="28"/>
        <end position="303"/>
    </location>
</feature>
<dbReference type="GO" id="GO:0006508">
    <property type="term" value="P:proteolysis"/>
    <property type="evidence" value="ECO:0007669"/>
    <property type="project" value="UniProtKB-KW"/>
</dbReference>
<dbReference type="EC" id="3.4.24.-" evidence="2"/>
<gene>
    <name evidence="4" type="ORF">SKAU_G00362660</name>
</gene>
<proteinExistence type="predicted"/>
<dbReference type="GO" id="GO:0004222">
    <property type="term" value="F:metalloendopeptidase activity"/>
    <property type="evidence" value="ECO:0007669"/>
    <property type="project" value="UniProtKB-UniRule"/>
</dbReference>
<feature type="signal peptide" evidence="2">
    <location>
        <begin position="1"/>
        <end position="27"/>
    </location>
</feature>
<evidence type="ECO:0000313" key="5">
    <source>
        <dbReference type="Proteomes" id="UP001152622"/>
    </source>
</evidence>
<dbReference type="Gene3D" id="3.40.390.10">
    <property type="entry name" value="Collagenase (Catalytic Domain)"/>
    <property type="match status" value="1"/>
</dbReference>
<feature type="binding site" evidence="1">
    <location>
        <position position="145"/>
    </location>
    <ligand>
        <name>Zn(2+)</name>
        <dbReference type="ChEBI" id="CHEBI:29105"/>
        <note>catalytic</note>
    </ligand>
</feature>
<keyword evidence="1 2" id="KW-0645">Protease</keyword>
<dbReference type="OrthoDB" id="291007at2759"/>
<dbReference type="InterPro" id="IPR006026">
    <property type="entry name" value="Peptidase_Metallo"/>
</dbReference>
<feature type="active site" evidence="1">
    <location>
        <position position="146"/>
    </location>
</feature>
<feature type="binding site" evidence="1">
    <location>
        <position position="149"/>
    </location>
    <ligand>
        <name>Zn(2+)</name>
        <dbReference type="ChEBI" id="CHEBI:29105"/>
        <note>catalytic</note>
    </ligand>
</feature>
<dbReference type="Pfam" id="PF01400">
    <property type="entry name" value="Astacin"/>
    <property type="match status" value="1"/>
</dbReference>
<dbReference type="Proteomes" id="UP001152622">
    <property type="component" value="Chromosome 17"/>
</dbReference>
<dbReference type="PRINTS" id="PR00480">
    <property type="entry name" value="ASTACIN"/>
</dbReference>
<keyword evidence="2" id="KW-0732">Signal</keyword>
<organism evidence="4 5">
    <name type="scientific">Synaphobranchus kaupii</name>
    <name type="common">Kaup's arrowtooth eel</name>
    <dbReference type="NCBI Taxonomy" id="118154"/>
    <lineage>
        <taxon>Eukaryota</taxon>
        <taxon>Metazoa</taxon>
        <taxon>Chordata</taxon>
        <taxon>Craniata</taxon>
        <taxon>Vertebrata</taxon>
        <taxon>Euteleostomi</taxon>
        <taxon>Actinopterygii</taxon>
        <taxon>Neopterygii</taxon>
        <taxon>Teleostei</taxon>
        <taxon>Anguilliformes</taxon>
        <taxon>Synaphobranchidae</taxon>
        <taxon>Synaphobranchus</taxon>
    </lineage>
</organism>
<dbReference type="InterPro" id="IPR024079">
    <property type="entry name" value="MetalloPept_cat_dom_sf"/>
</dbReference>
<feature type="domain" description="Peptidase M12A" evidence="3">
    <location>
        <begin position="60"/>
        <end position="243"/>
    </location>
</feature>
<accession>A0A9Q1IG90</accession>
<evidence type="ECO:0000313" key="4">
    <source>
        <dbReference type="EMBL" id="KAJ8339480.1"/>
    </source>
</evidence>
<dbReference type="InterPro" id="IPR034035">
    <property type="entry name" value="Astacin-like_dom"/>
</dbReference>
<dbReference type="GO" id="GO:0008270">
    <property type="term" value="F:zinc ion binding"/>
    <property type="evidence" value="ECO:0007669"/>
    <property type="project" value="UniProtKB-UniRule"/>
</dbReference>
<evidence type="ECO:0000259" key="3">
    <source>
        <dbReference type="PROSITE" id="PS51864"/>
    </source>
</evidence>
<dbReference type="SMART" id="SM00235">
    <property type="entry name" value="ZnMc"/>
    <property type="match status" value="1"/>
</dbReference>
<keyword evidence="1 2" id="KW-0479">Metal-binding</keyword>
<dbReference type="InterPro" id="IPR001506">
    <property type="entry name" value="Peptidase_M12A"/>
</dbReference>
<feature type="binding site" evidence="1">
    <location>
        <position position="155"/>
    </location>
    <ligand>
        <name>Zn(2+)</name>
        <dbReference type="ChEBI" id="CHEBI:29105"/>
        <note>catalytic</note>
    </ligand>
</feature>